<keyword evidence="2" id="KW-0378">Hydrolase</keyword>
<dbReference type="Pfam" id="PF03061">
    <property type="entry name" value="4HBT"/>
    <property type="match status" value="1"/>
</dbReference>
<reference evidence="4 5" key="1">
    <citation type="submission" date="2014-03" db="EMBL/GenBank/DDBJ databases">
        <title>Genome of Polynucleobacter strain MWH-MoK4.</title>
        <authorList>
            <person name="Hahn M.W."/>
        </authorList>
    </citation>
    <scope>NUCLEOTIDE SEQUENCE [LARGE SCALE GENOMIC DNA]</scope>
    <source>
        <strain evidence="4 5">MWH-MoK4</strain>
    </source>
</reference>
<dbReference type="PANTHER" id="PTHR21660:SF1">
    <property type="entry name" value="ACYL-COENZYME A THIOESTERASE 13"/>
    <property type="match status" value="1"/>
</dbReference>
<organism evidence="4 5">
    <name type="scientific">Polynucleobacter duraquae</name>
    <dbReference type="NCBI Taxonomy" id="1835254"/>
    <lineage>
        <taxon>Bacteria</taxon>
        <taxon>Pseudomonadati</taxon>
        <taxon>Pseudomonadota</taxon>
        <taxon>Betaproteobacteria</taxon>
        <taxon>Burkholderiales</taxon>
        <taxon>Burkholderiaceae</taxon>
        <taxon>Polynucleobacter</taxon>
    </lineage>
</organism>
<protein>
    <recommendedName>
        <fullName evidence="3">Thioesterase domain-containing protein</fullName>
    </recommendedName>
</protein>
<evidence type="ECO:0000313" key="5">
    <source>
        <dbReference type="Proteomes" id="UP000061135"/>
    </source>
</evidence>
<gene>
    <name evidence="4" type="ORF">CL55_00009540</name>
</gene>
<sequence length="149" mass="16151">MFKSSRPDHSISHLLPMTSNSNNTTYFGLTIPFLAHLGVVPEYAEGGKSRISLVIQPEFENSFQIAHGGVVMTLLDFAMGAAARSTVNQQLGAMTIDMNVSFLRPSIGKIVVEGSVLKFGKTIHYCEAIVLNEAGEVTAKSSGTFMLRR</sequence>
<comment type="similarity">
    <text evidence="1">Belongs to the thioesterase PaaI family.</text>
</comment>
<dbReference type="HOGENOM" id="CLU_089876_3_2_4"/>
<dbReference type="AlphaFoldDB" id="A0A0E3ZJU1"/>
<dbReference type="EMBL" id="CP007501">
    <property type="protein sequence ID" value="AKD25287.1"/>
    <property type="molecule type" value="Genomic_DNA"/>
</dbReference>
<accession>A0A0E3ZJU1</accession>
<keyword evidence="5" id="KW-1185">Reference proteome</keyword>
<dbReference type="InterPro" id="IPR029069">
    <property type="entry name" value="HotDog_dom_sf"/>
</dbReference>
<dbReference type="Proteomes" id="UP000061135">
    <property type="component" value="Chromosome"/>
</dbReference>
<dbReference type="InterPro" id="IPR039298">
    <property type="entry name" value="ACOT13"/>
</dbReference>
<evidence type="ECO:0000313" key="4">
    <source>
        <dbReference type="EMBL" id="AKD25287.1"/>
    </source>
</evidence>
<proteinExistence type="inferred from homology"/>
<dbReference type="PANTHER" id="PTHR21660">
    <property type="entry name" value="THIOESTERASE SUPERFAMILY MEMBER-RELATED"/>
    <property type="match status" value="1"/>
</dbReference>
<evidence type="ECO:0000256" key="2">
    <source>
        <dbReference type="ARBA" id="ARBA00022801"/>
    </source>
</evidence>
<dbReference type="PATRIC" id="fig|576611.7.peg.970"/>
<dbReference type="InterPro" id="IPR006683">
    <property type="entry name" value="Thioestr_dom"/>
</dbReference>
<dbReference type="NCBIfam" id="TIGR00369">
    <property type="entry name" value="unchar_dom_1"/>
    <property type="match status" value="1"/>
</dbReference>
<dbReference type="CDD" id="cd03443">
    <property type="entry name" value="PaaI_thioesterase"/>
    <property type="match status" value="1"/>
</dbReference>
<dbReference type="InterPro" id="IPR003736">
    <property type="entry name" value="PAAI_dom"/>
</dbReference>
<dbReference type="GO" id="GO:0047617">
    <property type="term" value="F:fatty acyl-CoA hydrolase activity"/>
    <property type="evidence" value="ECO:0007669"/>
    <property type="project" value="InterPro"/>
</dbReference>
<feature type="domain" description="Thioesterase" evidence="3">
    <location>
        <begin position="64"/>
        <end position="138"/>
    </location>
</feature>
<dbReference type="Gene3D" id="3.10.129.10">
    <property type="entry name" value="Hotdog Thioesterase"/>
    <property type="match status" value="1"/>
</dbReference>
<dbReference type="STRING" id="1835254.CL55_00009540"/>
<dbReference type="KEGG" id="pdq:CL55_00009540"/>
<dbReference type="SUPFAM" id="SSF54637">
    <property type="entry name" value="Thioesterase/thiol ester dehydrase-isomerase"/>
    <property type="match status" value="1"/>
</dbReference>
<evidence type="ECO:0000259" key="3">
    <source>
        <dbReference type="Pfam" id="PF03061"/>
    </source>
</evidence>
<evidence type="ECO:0000256" key="1">
    <source>
        <dbReference type="ARBA" id="ARBA00008324"/>
    </source>
</evidence>
<name>A0A0E3ZJU1_9BURK</name>